<evidence type="ECO:0000313" key="10">
    <source>
        <dbReference type="Proteomes" id="UP001058860"/>
    </source>
</evidence>
<evidence type="ECO:0000256" key="4">
    <source>
        <dbReference type="ARBA" id="ARBA00022798"/>
    </source>
</evidence>
<evidence type="ECO:0000256" key="1">
    <source>
        <dbReference type="ARBA" id="ARBA00007277"/>
    </source>
</evidence>
<feature type="signal peptide" evidence="7">
    <location>
        <begin position="1"/>
        <end position="27"/>
    </location>
</feature>
<dbReference type="PANTHER" id="PTHR43620:SF7">
    <property type="entry name" value="GLYCEROPHOSPHODIESTER PHOSPHODIESTERASE GDPD5-RELATED"/>
    <property type="match status" value="1"/>
</dbReference>
<dbReference type="PROSITE" id="PS51704">
    <property type="entry name" value="GP_PDE"/>
    <property type="match status" value="1"/>
</dbReference>
<keyword evidence="5" id="KW-0378">Hydrolase</keyword>
<dbReference type="Proteomes" id="UP001058860">
    <property type="component" value="Chromosome"/>
</dbReference>
<feature type="domain" description="GP-PDE" evidence="8">
    <location>
        <begin position="38"/>
        <end position="380"/>
    </location>
</feature>
<accession>A0ABY5PLI2</accession>
<evidence type="ECO:0000256" key="2">
    <source>
        <dbReference type="ARBA" id="ARBA00012247"/>
    </source>
</evidence>
<keyword evidence="10" id="KW-1185">Reference proteome</keyword>
<comment type="similarity">
    <text evidence="1">Belongs to the glycerophosphoryl diester phosphodiesterase family.</text>
</comment>
<evidence type="ECO:0000256" key="7">
    <source>
        <dbReference type="SAM" id="SignalP"/>
    </source>
</evidence>
<gene>
    <name evidence="9" type="ORF">LRS13_08150</name>
</gene>
<keyword evidence="3 7" id="KW-0732">Signal</keyword>
<reference evidence="10" key="1">
    <citation type="submission" date="2021-11" db="EMBL/GenBank/DDBJ databases">
        <title>Cultivation dependent microbiological survey of springs from the worlds oldest radium mine currently devoted to the extraction of radon-saturated water.</title>
        <authorList>
            <person name="Kapinusova G."/>
            <person name="Smrhova T."/>
            <person name="Strejcek M."/>
            <person name="Suman J."/>
            <person name="Jani K."/>
            <person name="Pajer P."/>
            <person name="Uhlik O."/>
        </authorList>
    </citation>
    <scope>NUCLEOTIDE SEQUENCE [LARGE SCALE GENOMIC DNA]</scope>
    <source>
        <strain evidence="10">J379</strain>
    </source>
</reference>
<keyword evidence="4" id="KW-0319">Glycerol metabolism</keyword>
<evidence type="ECO:0000313" key="9">
    <source>
        <dbReference type="EMBL" id="UUY05479.1"/>
    </source>
</evidence>
<dbReference type="InterPro" id="IPR017946">
    <property type="entry name" value="PLC-like_Pdiesterase_TIM-brl"/>
</dbReference>
<dbReference type="SUPFAM" id="SSF51695">
    <property type="entry name" value="PLC-like phosphodiesterases"/>
    <property type="match status" value="1"/>
</dbReference>
<feature type="chain" id="PRO_5046761542" description="glycerophosphodiester phosphodiesterase" evidence="7">
    <location>
        <begin position="28"/>
        <end position="389"/>
    </location>
</feature>
<evidence type="ECO:0000256" key="3">
    <source>
        <dbReference type="ARBA" id="ARBA00022729"/>
    </source>
</evidence>
<dbReference type="Pfam" id="PF03009">
    <property type="entry name" value="GDPD"/>
    <property type="match status" value="1"/>
</dbReference>
<sequence length="389" mass="43180">MSPSSRVLRHLLILLAGTAMLAPSAQAFWHTPKPTGDPLVIGHRGASGYLPEHTLEAYALAIKQGADYIEPDLVSTKDGVLIARHEPNMIATTDVADRPEFASRKKTVMVDGVPDTGFFAGDFTLAEIKTLRAKQAFGERPQRFNGRFKIPTLDEVIDLAKRKTRQTGRTIGIYPETKHPTFHQQIGLPLEAKLVASLKRAGWNRRNAPVFIQSFEQGNLKQLNRVTDVRLVQLVDGDDVADDGTITYAPPFDRPYDWTASGDPVLQARTFGYFTTNAGLDEIRTYADGIGPWKRYIVPTLKNPLGTGPGEAARKLAPPTDLIQRAHARRLLVHTWTFRNEQRRLPADYGGDPINEYLQFYELGIDGVFSDFPNTAVAARDLLDPDALL</sequence>
<evidence type="ECO:0000256" key="6">
    <source>
        <dbReference type="ARBA" id="ARBA00047512"/>
    </source>
</evidence>
<evidence type="ECO:0000259" key="8">
    <source>
        <dbReference type="PROSITE" id="PS51704"/>
    </source>
</evidence>
<dbReference type="PANTHER" id="PTHR43620">
    <property type="entry name" value="GLYCEROPHOSPHORYL DIESTER PHOSPHODIESTERASE"/>
    <property type="match status" value="1"/>
</dbReference>
<protein>
    <recommendedName>
        <fullName evidence="2">glycerophosphodiester phosphodiesterase</fullName>
        <ecNumber evidence="2">3.1.4.46</ecNumber>
    </recommendedName>
</protein>
<dbReference type="InterPro" id="IPR030395">
    <property type="entry name" value="GP_PDE_dom"/>
</dbReference>
<dbReference type="Gene3D" id="3.20.20.190">
    <property type="entry name" value="Phosphatidylinositol (PI) phosphodiesterase"/>
    <property type="match status" value="1"/>
</dbReference>
<dbReference type="CDD" id="cd08602">
    <property type="entry name" value="GDPD_ScGlpQ1_like"/>
    <property type="match status" value="1"/>
</dbReference>
<comment type="catalytic activity">
    <reaction evidence="6">
        <text>a sn-glycero-3-phosphodiester + H2O = an alcohol + sn-glycerol 3-phosphate + H(+)</text>
        <dbReference type="Rhea" id="RHEA:12969"/>
        <dbReference type="ChEBI" id="CHEBI:15377"/>
        <dbReference type="ChEBI" id="CHEBI:15378"/>
        <dbReference type="ChEBI" id="CHEBI:30879"/>
        <dbReference type="ChEBI" id="CHEBI:57597"/>
        <dbReference type="ChEBI" id="CHEBI:83408"/>
        <dbReference type="EC" id="3.1.4.46"/>
    </reaction>
</comment>
<organism evidence="9 10">
    <name type="scientific">Svornostia abyssi</name>
    <dbReference type="NCBI Taxonomy" id="2898438"/>
    <lineage>
        <taxon>Bacteria</taxon>
        <taxon>Bacillati</taxon>
        <taxon>Actinomycetota</taxon>
        <taxon>Thermoleophilia</taxon>
        <taxon>Solirubrobacterales</taxon>
        <taxon>Baekduiaceae</taxon>
        <taxon>Svornostia</taxon>
    </lineage>
</organism>
<dbReference type="EMBL" id="CP088295">
    <property type="protein sequence ID" value="UUY05479.1"/>
    <property type="molecule type" value="Genomic_DNA"/>
</dbReference>
<proteinExistence type="inferred from homology"/>
<name>A0ABY5PLI2_9ACTN</name>
<evidence type="ECO:0000256" key="5">
    <source>
        <dbReference type="ARBA" id="ARBA00022801"/>
    </source>
</evidence>
<dbReference type="EC" id="3.1.4.46" evidence="2"/>